<gene>
    <name evidence="1" type="ORF">EVAR_21663_1</name>
</gene>
<protein>
    <submittedName>
        <fullName evidence="1">Uncharacterized protein</fullName>
    </submittedName>
</protein>
<keyword evidence="2" id="KW-1185">Reference proteome</keyword>
<sequence length="221" mass="24137">MGKEMKRSLIGWIRVRKKKNLDAGVYRSCGVVRRELRGYGGNAGEIEKPVAQSVPGIRIFSKPAEVCLRADGDPYNELDPHSSLLSHSTLHSLGCHIRNMTTGDKQTFAVPIFRPTPSLTHLSYTLEYSGFAAIHICFTILELIPSRPGAVLDNDPTIPPITFRETGFASLSEGSIAVPSLINEKYAVSRDKSSLSQDTYFLILSPSALAGRLFNALCGIS</sequence>
<proteinExistence type="predicted"/>
<comment type="caution">
    <text evidence="1">The sequence shown here is derived from an EMBL/GenBank/DDBJ whole genome shotgun (WGS) entry which is preliminary data.</text>
</comment>
<evidence type="ECO:0000313" key="2">
    <source>
        <dbReference type="Proteomes" id="UP000299102"/>
    </source>
</evidence>
<organism evidence="1 2">
    <name type="scientific">Eumeta variegata</name>
    <name type="common">Bagworm moth</name>
    <name type="synonym">Eumeta japonica</name>
    <dbReference type="NCBI Taxonomy" id="151549"/>
    <lineage>
        <taxon>Eukaryota</taxon>
        <taxon>Metazoa</taxon>
        <taxon>Ecdysozoa</taxon>
        <taxon>Arthropoda</taxon>
        <taxon>Hexapoda</taxon>
        <taxon>Insecta</taxon>
        <taxon>Pterygota</taxon>
        <taxon>Neoptera</taxon>
        <taxon>Endopterygota</taxon>
        <taxon>Lepidoptera</taxon>
        <taxon>Glossata</taxon>
        <taxon>Ditrysia</taxon>
        <taxon>Tineoidea</taxon>
        <taxon>Psychidae</taxon>
        <taxon>Oiketicinae</taxon>
        <taxon>Eumeta</taxon>
    </lineage>
</organism>
<dbReference type="EMBL" id="BGZK01000339">
    <property type="protein sequence ID" value="GBP37820.1"/>
    <property type="molecule type" value="Genomic_DNA"/>
</dbReference>
<accession>A0A4C1VGS6</accession>
<evidence type="ECO:0000313" key="1">
    <source>
        <dbReference type="EMBL" id="GBP37820.1"/>
    </source>
</evidence>
<dbReference type="Proteomes" id="UP000299102">
    <property type="component" value="Unassembled WGS sequence"/>
</dbReference>
<dbReference type="AlphaFoldDB" id="A0A4C1VGS6"/>
<name>A0A4C1VGS6_EUMVA</name>
<reference evidence="1 2" key="1">
    <citation type="journal article" date="2019" name="Commun. Biol.">
        <title>The bagworm genome reveals a unique fibroin gene that provides high tensile strength.</title>
        <authorList>
            <person name="Kono N."/>
            <person name="Nakamura H."/>
            <person name="Ohtoshi R."/>
            <person name="Tomita M."/>
            <person name="Numata K."/>
            <person name="Arakawa K."/>
        </authorList>
    </citation>
    <scope>NUCLEOTIDE SEQUENCE [LARGE SCALE GENOMIC DNA]</scope>
</reference>